<sequence>MTLSADRIVAYLSRQAIVDSKNHTIDEYADLLKGEL</sequence>
<gene>
    <name evidence="1" type="ORF">SDC9_164235</name>
</gene>
<dbReference type="EMBL" id="VSSQ01063891">
    <property type="protein sequence ID" value="MPN16888.1"/>
    <property type="molecule type" value="Genomic_DNA"/>
</dbReference>
<accession>A0A645FR08</accession>
<reference evidence="1" key="1">
    <citation type="submission" date="2019-08" db="EMBL/GenBank/DDBJ databases">
        <authorList>
            <person name="Kucharzyk K."/>
            <person name="Murdoch R.W."/>
            <person name="Higgins S."/>
            <person name="Loffler F."/>
        </authorList>
    </citation>
    <scope>NUCLEOTIDE SEQUENCE</scope>
</reference>
<protein>
    <submittedName>
        <fullName evidence="1">Uncharacterized protein</fullName>
    </submittedName>
</protein>
<evidence type="ECO:0000313" key="1">
    <source>
        <dbReference type="EMBL" id="MPN16888.1"/>
    </source>
</evidence>
<organism evidence="1">
    <name type="scientific">bioreactor metagenome</name>
    <dbReference type="NCBI Taxonomy" id="1076179"/>
    <lineage>
        <taxon>unclassified sequences</taxon>
        <taxon>metagenomes</taxon>
        <taxon>ecological metagenomes</taxon>
    </lineage>
</organism>
<name>A0A645FR08_9ZZZZ</name>
<dbReference type="AlphaFoldDB" id="A0A645FR08"/>
<proteinExistence type="predicted"/>
<comment type="caution">
    <text evidence="1">The sequence shown here is derived from an EMBL/GenBank/DDBJ whole genome shotgun (WGS) entry which is preliminary data.</text>
</comment>